<dbReference type="SUPFAM" id="SSF64268">
    <property type="entry name" value="PX domain"/>
    <property type="match status" value="1"/>
</dbReference>
<evidence type="ECO:0000313" key="5">
    <source>
        <dbReference type="Proteomes" id="UP001150062"/>
    </source>
</evidence>
<protein>
    <submittedName>
        <fullName evidence="2">Sorting nexin-13</fullName>
    </submittedName>
</protein>
<dbReference type="Proteomes" id="UP001150062">
    <property type="component" value="Unassembled WGS sequence"/>
</dbReference>
<evidence type="ECO:0000313" key="4">
    <source>
        <dbReference type="Proteomes" id="UP001146793"/>
    </source>
</evidence>
<dbReference type="SMART" id="SM00312">
    <property type="entry name" value="PX"/>
    <property type="match status" value="1"/>
</dbReference>
<organism evidence="2 4">
    <name type="scientific">Anaeramoeba flamelloides</name>
    <dbReference type="NCBI Taxonomy" id="1746091"/>
    <lineage>
        <taxon>Eukaryota</taxon>
        <taxon>Metamonada</taxon>
        <taxon>Anaeramoebidae</taxon>
        <taxon>Anaeramoeba</taxon>
    </lineage>
</organism>
<gene>
    <name evidence="2" type="ORF">M0812_29144</name>
    <name evidence="3" type="ORF">M0813_09362</name>
</gene>
<dbReference type="EMBL" id="JAOAOG010000331">
    <property type="protein sequence ID" value="KAJ6227947.1"/>
    <property type="molecule type" value="Genomic_DNA"/>
</dbReference>
<dbReference type="PROSITE" id="PS50195">
    <property type="entry name" value="PX"/>
    <property type="match status" value="1"/>
</dbReference>
<evidence type="ECO:0000259" key="1">
    <source>
        <dbReference type="PROSITE" id="PS50195"/>
    </source>
</evidence>
<comment type="caution">
    <text evidence="2">The sequence shown here is derived from an EMBL/GenBank/DDBJ whole genome shotgun (WGS) entry which is preliminary data.</text>
</comment>
<dbReference type="PANTHER" id="PTHR22775:SF3">
    <property type="entry name" value="SORTING NEXIN-13"/>
    <property type="match status" value="1"/>
</dbReference>
<evidence type="ECO:0000313" key="3">
    <source>
        <dbReference type="EMBL" id="KAJ6227947.1"/>
    </source>
</evidence>
<keyword evidence="5" id="KW-1185">Reference proteome</keyword>
<dbReference type="Gene3D" id="3.30.1520.10">
    <property type="entry name" value="Phox-like domain"/>
    <property type="match status" value="1"/>
</dbReference>
<proteinExistence type="predicted"/>
<feature type="domain" description="PX" evidence="1">
    <location>
        <begin position="1"/>
        <end position="110"/>
    </location>
</feature>
<evidence type="ECO:0000313" key="2">
    <source>
        <dbReference type="EMBL" id="KAJ3424423.1"/>
    </source>
</evidence>
<dbReference type="AlphaFoldDB" id="A0AAV7Y3I2"/>
<dbReference type="PANTHER" id="PTHR22775">
    <property type="entry name" value="SORTING NEXIN"/>
    <property type="match status" value="1"/>
</dbReference>
<sequence length="405" mass="46181">MLYLKIIDSKQSEGKKSFTTYGIRAKTKETTWTFWTRYSEMRILNKTLTKQFPYISLPFPPKKRIKKKAENFLKKRTQLLQNFLNDLILEPEIIKSQAFQEFLQINSSKASLQSGFSRKSELDFFIDSSQDGQKIGVQELNQLFGQLDQDRIARKEKINKFLNSQEFNQIAETRRNVKIMVLTAERSHLAKTRGQIFIDELVGSHGFVKENISLIDLLLTKPGNEMFEYNVIVFATVDGEIAKQTGNIMNNYLQFLEKSNRKGGVIICYGSNNSYYGISGGIQDSLPTKHGEWISGNEITLGEIHKFVNAEDLKHISDFLLDHVEMIKCGESGRSQVTVQDGSHLLVSWSDNIPLLTLKNNFNSNKNIKIIDLNFFPADFSISETDGLVLVSNVIDFVSGKSNLF</sequence>
<dbReference type="InterPro" id="IPR036871">
    <property type="entry name" value="PX_dom_sf"/>
</dbReference>
<name>A0AAV7Y3I2_9EUKA</name>
<dbReference type="EMBL" id="JANTQA010000072">
    <property type="protein sequence ID" value="KAJ3424423.1"/>
    <property type="molecule type" value="Genomic_DNA"/>
</dbReference>
<dbReference type="GO" id="GO:0035091">
    <property type="term" value="F:phosphatidylinositol binding"/>
    <property type="evidence" value="ECO:0007669"/>
    <property type="project" value="InterPro"/>
</dbReference>
<reference evidence="3" key="1">
    <citation type="submission" date="2022-08" db="EMBL/GenBank/DDBJ databases">
        <title>Novel sulfate-reducing endosymbionts in the free-living metamonad Anaeramoeba.</title>
        <authorList>
            <person name="Jerlstrom-Hultqvist J."/>
            <person name="Cepicka I."/>
            <person name="Gallot-Lavallee L."/>
            <person name="Salas-Leiva D."/>
            <person name="Curtis B.A."/>
            <person name="Zahonova K."/>
            <person name="Pipaliya S."/>
            <person name="Dacks J."/>
            <person name="Roger A.J."/>
        </authorList>
    </citation>
    <scope>NUCLEOTIDE SEQUENCE</scope>
    <source>
        <strain evidence="3">Schooner1</strain>
    </source>
</reference>
<accession>A0AAV7Y3I2</accession>
<dbReference type="InterPro" id="IPR001683">
    <property type="entry name" value="PX_dom"/>
</dbReference>
<dbReference type="Pfam" id="PF00787">
    <property type="entry name" value="PX"/>
    <property type="match status" value="1"/>
</dbReference>
<reference evidence="2" key="2">
    <citation type="submission" date="2022-08" db="EMBL/GenBank/DDBJ databases">
        <title>Novel sulphate-reducing endosymbionts in the free-living metamonad Anaeramoeba.</title>
        <authorList>
            <person name="Jerlstrom-Hultqvist J."/>
            <person name="Cepicka I."/>
            <person name="Gallot-Lavallee L."/>
            <person name="Salas-Leiva D."/>
            <person name="Curtis B.A."/>
            <person name="Zahonova K."/>
            <person name="Pipaliya S."/>
            <person name="Dacks J."/>
            <person name="Roger A.J."/>
        </authorList>
    </citation>
    <scope>NUCLEOTIDE SEQUENCE</scope>
    <source>
        <strain evidence="2">Busselton2</strain>
    </source>
</reference>
<dbReference type="Proteomes" id="UP001146793">
    <property type="component" value="Unassembled WGS sequence"/>
</dbReference>
<dbReference type="CDD" id="cd06093">
    <property type="entry name" value="PX_domain"/>
    <property type="match status" value="1"/>
</dbReference>